<feature type="active site" description="Charge relay system" evidence="5">
    <location>
        <position position="506"/>
    </location>
</feature>
<dbReference type="Gene3D" id="3.40.50.200">
    <property type="entry name" value="Peptidase S8/S53 domain"/>
    <property type="match status" value="1"/>
</dbReference>
<dbReference type="InterPro" id="IPR036852">
    <property type="entry name" value="Peptidase_S8/S53_dom_sf"/>
</dbReference>
<dbReference type="InterPro" id="IPR022398">
    <property type="entry name" value="Peptidase_S8_His-AS"/>
</dbReference>
<dbReference type="InterPro" id="IPR054399">
    <property type="entry name" value="Fervidolysin-like_N_prodom"/>
</dbReference>
<evidence type="ECO:0000256" key="2">
    <source>
        <dbReference type="ARBA" id="ARBA00022670"/>
    </source>
</evidence>
<dbReference type="Gene3D" id="2.60.40.10">
    <property type="entry name" value="Immunoglobulins"/>
    <property type="match status" value="1"/>
</dbReference>
<dbReference type="PANTHER" id="PTHR43806:SF11">
    <property type="entry name" value="CEREVISIN-RELATED"/>
    <property type="match status" value="1"/>
</dbReference>
<gene>
    <name evidence="8" type="ORF">OD816_001382</name>
</gene>
<evidence type="ECO:0000313" key="9">
    <source>
        <dbReference type="Proteomes" id="UP001144110"/>
    </source>
</evidence>
<dbReference type="GO" id="GO:0004252">
    <property type="term" value="F:serine-type endopeptidase activity"/>
    <property type="evidence" value="ECO:0007669"/>
    <property type="project" value="UniProtKB-UniRule"/>
</dbReference>
<evidence type="ECO:0000256" key="1">
    <source>
        <dbReference type="ARBA" id="ARBA00011073"/>
    </source>
</evidence>
<comment type="caution">
    <text evidence="8">The sequence shown here is derived from an EMBL/GenBank/DDBJ whole genome shotgun (WGS) entry which is preliminary data.</text>
</comment>
<evidence type="ECO:0000256" key="3">
    <source>
        <dbReference type="ARBA" id="ARBA00022801"/>
    </source>
</evidence>
<feature type="active site" description="Charge relay system" evidence="5">
    <location>
        <position position="666"/>
    </location>
</feature>
<dbReference type="PROSITE" id="PS51892">
    <property type="entry name" value="SUBTILASE"/>
    <property type="match status" value="1"/>
</dbReference>
<feature type="domain" description="Fervidolysin-like N-terminal prodomain" evidence="7">
    <location>
        <begin position="356"/>
        <end position="435"/>
    </location>
</feature>
<dbReference type="InterPro" id="IPR000209">
    <property type="entry name" value="Peptidase_S8/S53_dom"/>
</dbReference>
<feature type="domain" description="Peptidase S8/S53" evidence="6">
    <location>
        <begin position="466"/>
        <end position="683"/>
    </location>
</feature>
<dbReference type="PROSITE" id="PS00136">
    <property type="entry name" value="SUBTILASE_ASP"/>
    <property type="match status" value="1"/>
</dbReference>
<keyword evidence="4 5" id="KW-0720">Serine protease</keyword>
<dbReference type="InterPro" id="IPR023827">
    <property type="entry name" value="Peptidase_S8_Asp-AS"/>
</dbReference>
<dbReference type="InterPro" id="IPR050131">
    <property type="entry name" value="Peptidase_S8_subtilisin-like"/>
</dbReference>
<feature type="active site" description="Charge relay system" evidence="5">
    <location>
        <position position="475"/>
    </location>
</feature>
<evidence type="ECO:0000313" key="8">
    <source>
        <dbReference type="EMBL" id="MDF2954137.1"/>
    </source>
</evidence>
<dbReference type="PRINTS" id="PR00723">
    <property type="entry name" value="SUBTILISIN"/>
</dbReference>
<evidence type="ECO:0000259" key="6">
    <source>
        <dbReference type="Pfam" id="PF00082"/>
    </source>
</evidence>
<dbReference type="Pfam" id="PF22148">
    <property type="entry name" value="Fervidolysin_NPro-like"/>
    <property type="match status" value="1"/>
</dbReference>
<evidence type="ECO:0000256" key="4">
    <source>
        <dbReference type="ARBA" id="ARBA00022825"/>
    </source>
</evidence>
<sequence>MRKKILFLIIFFFILCANYEIYAQSSIEVIPSSIKAPREERSIFTINYRIVIDPYYHPLGTYTSDKGEFLVRGNVIGTVNKPLSVTILSADEIGWVSEHLIIPVAVIERALNRGSNIITYQRIFSNYGYYLTANLTIYITTEAGAEFKIKRIELYFNNKRAEITVPRNFKGLKAYANIRYIGSGLLRGYWEVDGRILSYVNQHLVYAGKITLQTPDIPPLPTYDTGYHIVRFVIENPEFNIPVPEIVYFVTPEEFKQILSLKLISPEKGETVKYLPLKFEWTSLNKSSLYLIQFFDNPEGKPIFSAYTKHPYYNLPEFILKKIFVPEKTYYWKVTGFDQKNNIIGESELWNFIFESPQSYVPGEILIAFKAKKNFSENYAKKLKKLYGFQEITKFFLKSINLRVIIFKSLNKTQNIFEIIKKLEREPEVVFAQPNFIFKTFSDPLRKRQIYNDMLFLDKIHLYYTGKDVKVAVIDTGVDIKHEDLKDRIILYKNFIRGEKYKCEIHGTAVAGIIAASTNGVGIEGVAPEAELLALRACQQINKESPMGKCFTETIARALDEAIQNRVQLINMSFGVFKHDRLISRLIEKGISQGILFVAPIGYERAKEGITFPASHPFVISVGGIDENGNPYPTPEVAEKADILAPAVNVFTTIPNNKYNFLTGTSFSSAYITGLLALAAEKENLSKEKLPSFRGDFCRWEEELLKIHLCKQ</sequence>
<dbReference type="Proteomes" id="UP001144110">
    <property type="component" value="Unassembled WGS sequence"/>
</dbReference>
<dbReference type="SUPFAM" id="SSF52743">
    <property type="entry name" value="Subtilisin-like"/>
    <property type="match status" value="1"/>
</dbReference>
<dbReference type="PROSITE" id="PS00137">
    <property type="entry name" value="SUBTILASE_HIS"/>
    <property type="match status" value="1"/>
</dbReference>
<name>A0AAE3P2T6_9BACT</name>
<dbReference type="GO" id="GO:0006508">
    <property type="term" value="P:proteolysis"/>
    <property type="evidence" value="ECO:0007669"/>
    <property type="project" value="UniProtKB-KW"/>
</dbReference>
<keyword evidence="2 5" id="KW-0645">Protease</keyword>
<dbReference type="AlphaFoldDB" id="A0AAE3P2T6"/>
<accession>A0AAE3P2T6</accession>
<dbReference type="EMBL" id="JAPHEG010000006">
    <property type="protein sequence ID" value="MDF2954137.1"/>
    <property type="molecule type" value="Genomic_DNA"/>
</dbReference>
<proteinExistence type="inferred from homology"/>
<keyword evidence="3 5" id="KW-0378">Hydrolase</keyword>
<comment type="similarity">
    <text evidence="1 5">Belongs to the peptidase S8 family.</text>
</comment>
<organism evidence="8 9">
    <name type="scientific">Candidatus Thermodesulfobacterium syntrophicum</name>
    <dbReference type="NCBI Taxonomy" id="3060442"/>
    <lineage>
        <taxon>Bacteria</taxon>
        <taxon>Pseudomonadati</taxon>
        <taxon>Thermodesulfobacteriota</taxon>
        <taxon>Thermodesulfobacteria</taxon>
        <taxon>Thermodesulfobacteriales</taxon>
        <taxon>Thermodesulfobacteriaceae</taxon>
        <taxon>Thermodesulfobacterium</taxon>
    </lineage>
</organism>
<dbReference type="InterPro" id="IPR015500">
    <property type="entry name" value="Peptidase_S8_subtilisin-rel"/>
</dbReference>
<reference evidence="8" key="1">
    <citation type="submission" date="2022-11" db="EMBL/GenBank/DDBJ databases">
        <title>Candidatus Alkanophaga archaea from heated hydrothermal vent sediment oxidize petroleum alkanes.</title>
        <authorList>
            <person name="Zehnle H."/>
            <person name="Laso-Perez R."/>
            <person name="Lipp J."/>
            <person name="Teske A."/>
            <person name="Wegener G."/>
        </authorList>
    </citation>
    <scope>NUCLEOTIDE SEQUENCE</scope>
    <source>
        <strain evidence="8">MCA70</strain>
    </source>
</reference>
<dbReference type="PANTHER" id="PTHR43806">
    <property type="entry name" value="PEPTIDASE S8"/>
    <property type="match status" value="1"/>
</dbReference>
<dbReference type="Pfam" id="PF00082">
    <property type="entry name" value="Peptidase_S8"/>
    <property type="match status" value="1"/>
</dbReference>
<evidence type="ECO:0000256" key="5">
    <source>
        <dbReference type="PROSITE-ProRule" id="PRU01240"/>
    </source>
</evidence>
<evidence type="ECO:0000259" key="7">
    <source>
        <dbReference type="Pfam" id="PF22148"/>
    </source>
</evidence>
<protein>
    <submittedName>
        <fullName evidence="8">Serine protease</fullName>
    </submittedName>
</protein>
<dbReference type="InterPro" id="IPR013783">
    <property type="entry name" value="Ig-like_fold"/>
</dbReference>